<accession>A0A0D0DCN2</accession>
<keyword evidence="1" id="KW-0812">Transmembrane</keyword>
<dbReference type="Proteomes" id="UP000054538">
    <property type="component" value="Unassembled WGS sequence"/>
</dbReference>
<keyword evidence="1" id="KW-1133">Transmembrane helix</keyword>
<evidence type="ECO:0000256" key="1">
    <source>
        <dbReference type="SAM" id="Phobius"/>
    </source>
</evidence>
<keyword evidence="3" id="KW-1185">Reference proteome</keyword>
<reference evidence="2 3" key="1">
    <citation type="submission" date="2014-04" db="EMBL/GenBank/DDBJ databases">
        <authorList>
            <consortium name="DOE Joint Genome Institute"/>
            <person name="Kuo A."/>
            <person name="Kohler A."/>
            <person name="Jargeat P."/>
            <person name="Nagy L.G."/>
            <person name="Floudas D."/>
            <person name="Copeland A."/>
            <person name="Barry K.W."/>
            <person name="Cichocki N."/>
            <person name="Veneault-Fourrey C."/>
            <person name="LaButti K."/>
            <person name="Lindquist E.A."/>
            <person name="Lipzen A."/>
            <person name="Lundell T."/>
            <person name="Morin E."/>
            <person name="Murat C."/>
            <person name="Sun H."/>
            <person name="Tunlid A."/>
            <person name="Henrissat B."/>
            <person name="Grigoriev I.V."/>
            <person name="Hibbett D.S."/>
            <person name="Martin F."/>
            <person name="Nordberg H.P."/>
            <person name="Cantor M.N."/>
            <person name="Hua S.X."/>
        </authorList>
    </citation>
    <scope>NUCLEOTIDE SEQUENCE [LARGE SCALE GENOMIC DNA]</scope>
    <source>
        <strain evidence="2 3">Ve08.2h10</strain>
    </source>
</reference>
<dbReference type="AlphaFoldDB" id="A0A0D0DCN2"/>
<dbReference type="EMBL" id="KN825073">
    <property type="protein sequence ID" value="KIK94962.1"/>
    <property type="molecule type" value="Genomic_DNA"/>
</dbReference>
<dbReference type="InParanoid" id="A0A0D0DCN2"/>
<protein>
    <submittedName>
        <fullName evidence="2">Uncharacterized protein</fullName>
    </submittedName>
</protein>
<proteinExistence type="predicted"/>
<organism evidence="2 3">
    <name type="scientific">Paxillus rubicundulus Ve08.2h10</name>
    <dbReference type="NCBI Taxonomy" id="930991"/>
    <lineage>
        <taxon>Eukaryota</taxon>
        <taxon>Fungi</taxon>
        <taxon>Dikarya</taxon>
        <taxon>Basidiomycota</taxon>
        <taxon>Agaricomycotina</taxon>
        <taxon>Agaricomycetes</taxon>
        <taxon>Agaricomycetidae</taxon>
        <taxon>Boletales</taxon>
        <taxon>Paxilineae</taxon>
        <taxon>Paxillaceae</taxon>
        <taxon>Paxillus</taxon>
    </lineage>
</organism>
<gene>
    <name evidence="2" type="ORF">PAXRUDRAFT_416115</name>
</gene>
<dbReference type="HOGENOM" id="CLU_1661356_0_0_1"/>
<evidence type="ECO:0000313" key="3">
    <source>
        <dbReference type="Proteomes" id="UP000054538"/>
    </source>
</evidence>
<evidence type="ECO:0000313" key="2">
    <source>
        <dbReference type="EMBL" id="KIK94962.1"/>
    </source>
</evidence>
<keyword evidence="1" id="KW-0472">Membrane</keyword>
<name>A0A0D0DCN2_9AGAM</name>
<sequence length="159" mass="18054">MLDWNSGTAATAAVLTVELVSWPSLSDSTSSSESTHSTVAAHRSIQHTTLLSLIRMQPGPCRRNVEVPGVLAFFCPMYVGKRREISYQTSHHLSRWIHWRASYQRKTTVSVVSFTPNNLAGRKYRMRHHIGRVPPPFFFFFLITVFSLETVNALHSPRV</sequence>
<reference evidence="3" key="2">
    <citation type="submission" date="2015-01" db="EMBL/GenBank/DDBJ databases">
        <title>Evolutionary Origins and Diversification of the Mycorrhizal Mutualists.</title>
        <authorList>
            <consortium name="DOE Joint Genome Institute"/>
            <consortium name="Mycorrhizal Genomics Consortium"/>
            <person name="Kohler A."/>
            <person name="Kuo A."/>
            <person name="Nagy L.G."/>
            <person name="Floudas D."/>
            <person name="Copeland A."/>
            <person name="Barry K.W."/>
            <person name="Cichocki N."/>
            <person name="Veneault-Fourrey C."/>
            <person name="LaButti K."/>
            <person name="Lindquist E.A."/>
            <person name="Lipzen A."/>
            <person name="Lundell T."/>
            <person name="Morin E."/>
            <person name="Murat C."/>
            <person name="Riley R."/>
            <person name="Ohm R."/>
            <person name="Sun H."/>
            <person name="Tunlid A."/>
            <person name="Henrissat B."/>
            <person name="Grigoriev I.V."/>
            <person name="Hibbett D.S."/>
            <person name="Martin F."/>
        </authorList>
    </citation>
    <scope>NUCLEOTIDE SEQUENCE [LARGE SCALE GENOMIC DNA]</scope>
    <source>
        <strain evidence="3">Ve08.2h10</strain>
    </source>
</reference>
<feature type="transmembrane region" description="Helical" evidence="1">
    <location>
        <begin position="133"/>
        <end position="154"/>
    </location>
</feature>